<organism evidence="1 2">
    <name type="scientific">Candidatus Syntropharchaeum caldarium</name>
    <dbReference type="NCBI Taxonomy" id="1838285"/>
    <lineage>
        <taxon>Archaea</taxon>
        <taxon>Methanobacteriati</taxon>
        <taxon>Methanobacteriota</taxon>
        <taxon>Stenosarchaea group</taxon>
        <taxon>Methanomicrobia</taxon>
        <taxon>Methanosarcinales</taxon>
        <taxon>ANME-2 cluster</taxon>
        <taxon>Candidatus Syntropharchaeum</taxon>
    </lineage>
</organism>
<dbReference type="EMBL" id="LYOS01000003">
    <property type="protein sequence ID" value="OFV67738.1"/>
    <property type="molecule type" value="Genomic_DNA"/>
</dbReference>
<dbReference type="STRING" id="1838285.SCAL_001113"/>
<keyword evidence="2" id="KW-1185">Reference proteome</keyword>
<gene>
    <name evidence="1" type="ORF">SCAL_001113</name>
</gene>
<sequence>MCTIVEDFGFRLKGRKGSHIIYMHDEVKELLNFQDVSGKANPYRVRLFIKIIEKYNLVEEGESSA</sequence>
<dbReference type="SUPFAM" id="SSF54786">
    <property type="entry name" value="YcfA/nrd intein domain"/>
    <property type="match status" value="1"/>
</dbReference>
<accession>A0A1F2P8Z8</accession>
<name>A0A1F2P8Z8_9EURY</name>
<reference evidence="1" key="1">
    <citation type="submission" date="2016-05" db="EMBL/GenBank/DDBJ databases">
        <title>Microbial consortia oxidize butane by reversing methanogenesis.</title>
        <authorList>
            <person name="Laso-Perez R."/>
            <person name="Richter M."/>
            <person name="Wegener G."/>
            <person name="Musat F."/>
        </authorList>
    </citation>
    <scope>NUCLEOTIDE SEQUENCE [LARGE SCALE GENOMIC DNA]</scope>
    <source>
        <strain evidence="1">BOX2</strain>
    </source>
</reference>
<protein>
    <submittedName>
        <fullName evidence="1">YcfA-like protein</fullName>
    </submittedName>
</protein>
<proteinExistence type="predicted"/>
<evidence type="ECO:0000313" key="2">
    <source>
        <dbReference type="Proteomes" id="UP000186940"/>
    </source>
</evidence>
<evidence type="ECO:0000313" key="1">
    <source>
        <dbReference type="EMBL" id="OFV67738.1"/>
    </source>
</evidence>
<comment type="caution">
    <text evidence="1">The sequence shown here is derived from an EMBL/GenBank/DDBJ whole genome shotgun (WGS) entry which is preliminary data.</text>
</comment>
<dbReference type="AlphaFoldDB" id="A0A1F2P8Z8"/>
<dbReference type="Proteomes" id="UP000186940">
    <property type="component" value="Unassembled WGS sequence"/>
</dbReference>